<feature type="region of interest" description="Disordered" evidence="6">
    <location>
        <begin position="611"/>
        <end position="636"/>
    </location>
</feature>
<dbReference type="GO" id="GO:0042795">
    <property type="term" value="P:snRNA transcription by RNA polymerase II"/>
    <property type="evidence" value="ECO:0007669"/>
    <property type="project" value="TreeGrafter"/>
</dbReference>
<feature type="domain" description="Myb-like" evidence="7">
    <location>
        <begin position="286"/>
        <end position="338"/>
    </location>
</feature>
<dbReference type="GO" id="GO:0019185">
    <property type="term" value="C:snRNA-activating protein complex"/>
    <property type="evidence" value="ECO:0007669"/>
    <property type="project" value="TreeGrafter"/>
</dbReference>
<dbReference type="SUPFAM" id="SSF46689">
    <property type="entry name" value="Homeodomain-like"/>
    <property type="match status" value="3"/>
</dbReference>
<accession>A0AAV4U8E2</accession>
<evidence type="ECO:0000256" key="5">
    <source>
        <dbReference type="ARBA" id="ARBA00023242"/>
    </source>
</evidence>
<feature type="domain" description="HTH myb-type" evidence="8">
    <location>
        <begin position="347"/>
        <end position="397"/>
    </location>
</feature>
<dbReference type="Pfam" id="PF13921">
    <property type="entry name" value="Myb_DNA-bind_6"/>
    <property type="match status" value="1"/>
</dbReference>
<keyword evidence="5" id="KW-0539">Nucleus</keyword>
<feature type="domain" description="Myb-like" evidence="7">
    <location>
        <begin position="397"/>
        <end position="442"/>
    </location>
</feature>
<feature type="domain" description="HTH myb-type" evidence="8">
    <location>
        <begin position="286"/>
        <end position="342"/>
    </location>
</feature>
<dbReference type="AlphaFoldDB" id="A0AAV4U8E2"/>
<comment type="subcellular location">
    <subcellularLocation>
        <location evidence="1">Nucleus</location>
    </subcellularLocation>
</comment>
<dbReference type="InterPro" id="IPR051575">
    <property type="entry name" value="Myb-like_DNA-bd"/>
</dbReference>
<dbReference type="PROSITE" id="PS50090">
    <property type="entry name" value="MYB_LIKE"/>
    <property type="match status" value="4"/>
</dbReference>
<evidence type="ECO:0000313" key="9">
    <source>
        <dbReference type="EMBL" id="GIY54036.1"/>
    </source>
</evidence>
<feature type="region of interest" description="Disordered" evidence="6">
    <location>
        <begin position="891"/>
        <end position="950"/>
    </location>
</feature>
<feature type="compositionally biased region" description="Basic residues" evidence="6">
    <location>
        <begin position="992"/>
        <end position="1008"/>
    </location>
</feature>
<evidence type="ECO:0000259" key="7">
    <source>
        <dbReference type="PROSITE" id="PS50090"/>
    </source>
</evidence>
<dbReference type="InterPro" id="IPR001005">
    <property type="entry name" value="SANT/Myb"/>
</dbReference>
<feature type="compositionally biased region" description="Basic residues" evidence="6">
    <location>
        <begin position="921"/>
        <end position="935"/>
    </location>
</feature>
<dbReference type="Proteomes" id="UP001054837">
    <property type="component" value="Unassembled WGS sequence"/>
</dbReference>
<feature type="domain" description="HTH myb-type" evidence="8">
    <location>
        <begin position="399"/>
        <end position="446"/>
    </location>
</feature>
<evidence type="ECO:0000259" key="8">
    <source>
        <dbReference type="PROSITE" id="PS51294"/>
    </source>
</evidence>
<evidence type="ECO:0000256" key="6">
    <source>
        <dbReference type="SAM" id="MobiDB-lite"/>
    </source>
</evidence>
<dbReference type="CDD" id="cd00167">
    <property type="entry name" value="SANT"/>
    <property type="match status" value="4"/>
</dbReference>
<dbReference type="InterPro" id="IPR009057">
    <property type="entry name" value="Homeodomain-like_sf"/>
</dbReference>
<dbReference type="PANTHER" id="PTHR46621:SF1">
    <property type="entry name" value="SNRNA-ACTIVATING PROTEIN COMPLEX SUBUNIT 4"/>
    <property type="match status" value="1"/>
</dbReference>
<feature type="domain" description="Myb-like" evidence="7">
    <location>
        <begin position="443"/>
        <end position="499"/>
    </location>
</feature>
<protein>
    <submittedName>
        <fullName evidence="9">snRNA-activating protein complex subunit 4</fullName>
    </submittedName>
</protein>
<evidence type="ECO:0000256" key="4">
    <source>
        <dbReference type="ARBA" id="ARBA00023163"/>
    </source>
</evidence>
<dbReference type="InterPro" id="IPR017930">
    <property type="entry name" value="Myb_dom"/>
</dbReference>
<dbReference type="PANTHER" id="PTHR46621">
    <property type="entry name" value="SNRNA-ACTIVATING PROTEIN COMPLEX SUBUNIT 4"/>
    <property type="match status" value="1"/>
</dbReference>
<feature type="region of interest" description="Disordered" evidence="6">
    <location>
        <begin position="976"/>
        <end position="1011"/>
    </location>
</feature>
<dbReference type="GO" id="GO:0005634">
    <property type="term" value="C:nucleus"/>
    <property type="evidence" value="ECO:0007669"/>
    <property type="project" value="UniProtKB-SubCell"/>
</dbReference>
<evidence type="ECO:0000256" key="2">
    <source>
        <dbReference type="ARBA" id="ARBA00023015"/>
    </source>
</evidence>
<gene>
    <name evidence="9" type="primary">Snapc4_0</name>
    <name evidence="9" type="ORF">CDAR_67481</name>
</gene>
<dbReference type="EMBL" id="BPLQ01010857">
    <property type="protein sequence ID" value="GIY54036.1"/>
    <property type="molecule type" value="Genomic_DNA"/>
</dbReference>
<dbReference type="Pfam" id="PF00249">
    <property type="entry name" value="Myb_DNA-binding"/>
    <property type="match status" value="1"/>
</dbReference>
<reference evidence="9 10" key="1">
    <citation type="submission" date="2021-06" db="EMBL/GenBank/DDBJ databases">
        <title>Caerostris darwini draft genome.</title>
        <authorList>
            <person name="Kono N."/>
            <person name="Arakawa K."/>
        </authorList>
    </citation>
    <scope>NUCLEOTIDE SEQUENCE [LARGE SCALE GENOMIC DNA]</scope>
</reference>
<dbReference type="Gene3D" id="1.10.10.60">
    <property type="entry name" value="Homeodomain-like"/>
    <property type="match status" value="3"/>
</dbReference>
<dbReference type="GO" id="GO:0000978">
    <property type="term" value="F:RNA polymerase II cis-regulatory region sequence-specific DNA binding"/>
    <property type="evidence" value="ECO:0007669"/>
    <property type="project" value="TreeGrafter"/>
</dbReference>
<dbReference type="GO" id="GO:0042796">
    <property type="term" value="P:snRNA transcription by RNA polymerase III"/>
    <property type="evidence" value="ECO:0007669"/>
    <property type="project" value="TreeGrafter"/>
</dbReference>
<comment type="caution">
    <text evidence="9">The sequence shown here is derived from an EMBL/GenBank/DDBJ whole genome shotgun (WGS) entry which is preliminary data.</text>
</comment>
<evidence type="ECO:0000256" key="3">
    <source>
        <dbReference type="ARBA" id="ARBA00023125"/>
    </source>
</evidence>
<keyword evidence="10" id="KW-1185">Reference proteome</keyword>
<dbReference type="PROSITE" id="PS51294">
    <property type="entry name" value="HTH_MYB"/>
    <property type="match status" value="3"/>
</dbReference>
<dbReference type="SMART" id="SM00717">
    <property type="entry name" value="SANT"/>
    <property type="match status" value="5"/>
</dbReference>
<keyword evidence="4" id="KW-0804">Transcription</keyword>
<organism evidence="9 10">
    <name type="scientific">Caerostris darwini</name>
    <dbReference type="NCBI Taxonomy" id="1538125"/>
    <lineage>
        <taxon>Eukaryota</taxon>
        <taxon>Metazoa</taxon>
        <taxon>Ecdysozoa</taxon>
        <taxon>Arthropoda</taxon>
        <taxon>Chelicerata</taxon>
        <taxon>Arachnida</taxon>
        <taxon>Araneae</taxon>
        <taxon>Araneomorphae</taxon>
        <taxon>Entelegynae</taxon>
        <taxon>Araneoidea</taxon>
        <taxon>Araneidae</taxon>
        <taxon>Caerostris</taxon>
    </lineage>
</organism>
<evidence type="ECO:0000313" key="10">
    <source>
        <dbReference type="Proteomes" id="UP001054837"/>
    </source>
</evidence>
<proteinExistence type="predicted"/>
<evidence type="ECO:0000256" key="1">
    <source>
        <dbReference type="ARBA" id="ARBA00004123"/>
    </source>
</evidence>
<feature type="compositionally biased region" description="Acidic residues" evidence="6">
    <location>
        <begin position="895"/>
        <end position="910"/>
    </location>
</feature>
<name>A0AAV4U8E2_9ARAC</name>
<dbReference type="GO" id="GO:0001006">
    <property type="term" value="F:RNA polymerase III type 3 promoter sequence-specific DNA binding"/>
    <property type="evidence" value="ECO:0007669"/>
    <property type="project" value="TreeGrafter"/>
</dbReference>
<keyword evidence="3" id="KW-0238">DNA-binding</keyword>
<sequence>MTTILESTELMMANYQSEIHQNLTYDDVFSELLNFPFHEYLTNENEVADSHTTGNINREVSTGEKWEEQPIKDISEEMETFESALSINRALQVKMRDILEKLNSAMDENLSNQEKLQLLLNEEIAKREMEINRPRFMHRGIFLSPYFQDVHKMVSPVNEDAKMKLKNRDINAYLNLSNIWFDDEINQLMKGVYETSLKYVLKPYTNRLDHLKDKLLDSEIPRSEARKFKKEMCSLEKKIKKEGNKPPEEIISEGIDHINWWNVSTIYLHGIRSDEECEMKWNNYVSVFVNKETFSTAENGKLKELVEIYGGKNWDLIAKLLQTGRSAFQCMQRFKTHIENKDTKNYWTPEEDAKLIKLVDSYRVKNYIPWMKVSSYMEDRTYIQIVQRYCKCICREKTPWTKEEDAMVLACAKKYGNCWEKMMKFLPGRYSDAICVRYDGYLDPSLKHTEWSDVEIIRLLRLVKQYGYDKKKYGKWNYILKEMSGRGRAECYRQARRLFHLNPDLEKNMIYNIDELKKPKWEKQNANLSLQKQEARKTAVETLNSALEKIFPTLNEKVDLETLDLSSNDGVIILKKINAELFKDWDEKKFTVLQPRYYMKTPEDTEIQIEDTERGSESNLESDENTEMETNLNEKEKEVQTLKVREYKVLRLDKNEKNWIHKVLQTKIQEIADLRFLLPYDSDEIDLSLSASAESSIYQNYLQQQFSCSTNEDIEFVCNEVDYNISVPDVIHHFIQPSCPESQMAVLSPNLATLGGMVNILASRRMLRRTANFVDHSIPYLRYSFGLTEDRPQCIKCCAAETTIACGEKFVEVVNKMKSNYIYPSEEMKKAAMVETKNSAIQNEECCCDELATSKDEADLLIKRFMSLFLWPFLLSSSELSTEQELIISNIQNSETEEMESEENSVDEESSSQSSVEPPRKNRKTTPRKNIKISKLRSTNRLQRRQRSCVKQKPPPCITILDSDEIENFFCRMESEENSVDEENINQSSVKPPRKKRKTTPKNIKNKLRSTNLLQRRRPSCVKQKPPPCIAISDSDEIEIVFEA</sequence>
<keyword evidence="2" id="KW-0805">Transcription regulation</keyword>
<feature type="domain" description="Myb-like" evidence="7">
    <location>
        <begin position="339"/>
        <end position="393"/>
    </location>
</feature>